<accession>A0A6M3XKN4</accession>
<reference evidence="1" key="1">
    <citation type="submission" date="2020-03" db="EMBL/GenBank/DDBJ databases">
        <title>The deep terrestrial virosphere.</title>
        <authorList>
            <person name="Holmfeldt K."/>
            <person name="Nilsson E."/>
            <person name="Simone D."/>
            <person name="Lopez-Fernandez M."/>
            <person name="Wu X."/>
            <person name="de Brujin I."/>
            <person name="Lundin D."/>
            <person name="Andersson A."/>
            <person name="Bertilsson S."/>
            <person name="Dopson M."/>
        </authorList>
    </citation>
    <scope>NUCLEOTIDE SEQUENCE</scope>
    <source>
        <strain evidence="1">TM448B01328</strain>
    </source>
</reference>
<dbReference type="EMBL" id="MT144736">
    <property type="protein sequence ID" value="QJH98488.1"/>
    <property type="molecule type" value="Genomic_DNA"/>
</dbReference>
<gene>
    <name evidence="1" type="ORF">TM448B01328_0013</name>
</gene>
<evidence type="ECO:0000313" key="1">
    <source>
        <dbReference type="EMBL" id="QJH98488.1"/>
    </source>
</evidence>
<name>A0A6M3XKN4_9ZZZZ</name>
<protein>
    <submittedName>
        <fullName evidence="1">Uncharacterized protein</fullName>
    </submittedName>
</protein>
<proteinExistence type="predicted"/>
<dbReference type="AlphaFoldDB" id="A0A6M3XKN4"/>
<organism evidence="1">
    <name type="scientific">viral metagenome</name>
    <dbReference type="NCBI Taxonomy" id="1070528"/>
    <lineage>
        <taxon>unclassified sequences</taxon>
        <taxon>metagenomes</taxon>
        <taxon>organismal metagenomes</taxon>
    </lineage>
</organism>
<sequence>MAGTVTITYSTPGAHIKWAKWAWTSDASGDVSGTDTKSLDGKALSWVTNPDGTDVPTTLYDIVVNDADGADVAAAGLANRSATAGEKVNADPPQAFNGALSLVVAAAGNAKKGTLTMYYEGRAQP</sequence>